<dbReference type="Proteomes" id="UP001500456">
    <property type="component" value="Unassembled WGS sequence"/>
</dbReference>
<reference evidence="2" key="1">
    <citation type="journal article" date="2019" name="Int. J. Syst. Evol. Microbiol.">
        <title>The Global Catalogue of Microorganisms (GCM) 10K type strain sequencing project: providing services to taxonomists for standard genome sequencing and annotation.</title>
        <authorList>
            <consortium name="The Broad Institute Genomics Platform"/>
            <consortium name="The Broad Institute Genome Sequencing Center for Infectious Disease"/>
            <person name="Wu L."/>
            <person name="Ma J."/>
        </authorList>
    </citation>
    <scope>NUCLEOTIDE SEQUENCE [LARGE SCALE GENOMIC DNA]</scope>
    <source>
        <strain evidence="2">JCM 16924</strain>
    </source>
</reference>
<sequence>MEGEARAAAALQVDGLRELRELLAAHRFERPVHLQVHGQVESLDKVEARRELGKADHADFWDVGQGLVHLKPPEGVFQGSPEPGASKS</sequence>
<name>A0ABP7SU12_9ACTN</name>
<keyword evidence="2" id="KW-1185">Reference proteome</keyword>
<accession>A0ABP7SU12</accession>
<gene>
    <name evidence="1" type="ORF">GCM10022232_69190</name>
</gene>
<evidence type="ECO:0000313" key="2">
    <source>
        <dbReference type="Proteomes" id="UP001500456"/>
    </source>
</evidence>
<protein>
    <submittedName>
        <fullName evidence="1">Uncharacterized protein</fullName>
    </submittedName>
</protein>
<comment type="caution">
    <text evidence="1">The sequence shown here is derived from an EMBL/GenBank/DDBJ whole genome shotgun (WGS) entry which is preliminary data.</text>
</comment>
<organism evidence="1 2">
    <name type="scientific">Streptomyces plumbiresistens</name>
    <dbReference type="NCBI Taxonomy" id="511811"/>
    <lineage>
        <taxon>Bacteria</taxon>
        <taxon>Bacillati</taxon>
        <taxon>Actinomycetota</taxon>
        <taxon>Actinomycetes</taxon>
        <taxon>Kitasatosporales</taxon>
        <taxon>Streptomycetaceae</taxon>
        <taxon>Streptomyces</taxon>
    </lineage>
</organism>
<evidence type="ECO:0000313" key="1">
    <source>
        <dbReference type="EMBL" id="GAA4016174.1"/>
    </source>
</evidence>
<dbReference type="EMBL" id="BAAAZX010000024">
    <property type="protein sequence ID" value="GAA4016174.1"/>
    <property type="molecule type" value="Genomic_DNA"/>
</dbReference>
<proteinExistence type="predicted"/>